<evidence type="ECO:0000313" key="6">
    <source>
        <dbReference type="EMBL" id="SJT12519.1"/>
    </source>
</evidence>
<evidence type="ECO:0000313" key="5">
    <source>
        <dbReference type="EMBL" id="HBH2619484.1"/>
    </source>
</evidence>
<dbReference type="EMBL" id="FUPS01000017">
    <property type="protein sequence ID" value="SJT12519.1"/>
    <property type="molecule type" value="Genomic_DNA"/>
</dbReference>
<dbReference type="EMBL" id="LK932516">
    <property type="protein sequence ID" value="CDS87502.1"/>
    <property type="molecule type" value="Genomic_DNA"/>
</dbReference>
<evidence type="ECO:0000313" key="9">
    <source>
        <dbReference type="Proteomes" id="UP000189137"/>
    </source>
</evidence>
<evidence type="ECO:0000313" key="8">
    <source>
        <dbReference type="EMBL" id="VHX92801.1"/>
    </source>
</evidence>
<dbReference type="Proteomes" id="UP000189137">
    <property type="component" value="Unassembled WGS sequence"/>
</dbReference>
<dbReference type="KEGG" id="pdf:CD630DERM_17292"/>
<reference evidence="4" key="2">
    <citation type="journal article" date="2018" name="Genome Biol.">
        <title>SKESA: strategic k-mer extension for scrupulous assemblies.</title>
        <authorList>
            <person name="Souvorov A."/>
            <person name="Agarwala R."/>
            <person name="Lipman D.J."/>
        </authorList>
    </citation>
    <scope>NUCLEOTIDE SEQUENCE</scope>
    <source>
        <strain evidence="5">Clostridioides</strain>
        <strain evidence="4">HN1000</strain>
    </source>
</reference>
<evidence type="ECO:0000313" key="11">
    <source>
        <dbReference type="Proteomes" id="UP000411588"/>
    </source>
</evidence>
<evidence type="ECO:0000313" key="7">
    <source>
        <dbReference type="EMBL" id="VFD30961.1"/>
    </source>
</evidence>
<dbReference type="EMBL" id="CAADAN010000003">
    <property type="protein sequence ID" value="VFD30961.1"/>
    <property type="molecule type" value="Genomic_DNA"/>
</dbReference>
<proteinExistence type="predicted"/>
<reference evidence="2" key="1">
    <citation type="submission" date="2014-07" db="EMBL/GenBank/DDBJ databases">
        <authorList>
            <person name="Monot Marc"/>
        </authorList>
    </citation>
    <scope>NUCLEOTIDE SEQUENCE</scope>
    <source>
        <strain evidence="3">7032989</strain>
        <strain evidence="1">7032994</strain>
    </source>
</reference>
<dbReference type="Proteomes" id="UP000372533">
    <property type="component" value="Unassembled WGS sequence"/>
</dbReference>
<dbReference type="Proteomes" id="UP000878956">
    <property type="component" value="Unassembled WGS sequence"/>
</dbReference>
<dbReference type="GeneID" id="66354143"/>
<gene>
    <name evidence="3" type="ORF">BN1095_470097</name>
    <name evidence="2" type="ORF">BN1096_620070</name>
    <name evidence="1" type="ORF">BN1097_250069</name>
    <name evidence="4" type="ORF">KRM00_002420</name>
    <name evidence="5" type="ORF">KRQ00_001222</name>
    <name evidence="8" type="ORF">SAMEA1402366_00177</name>
    <name evidence="7" type="ORF">SAMEA1402399_01369</name>
    <name evidence="6" type="ORF">SAMEA3375112_03741</name>
</gene>
<name>A0A031WI55_CLODI</name>
<accession>A0A031WI55</accession>
<reference evidence="4" key="4">
    <citation type="submission" date="2021-06" db="EMBL/GenBank/DDBJ databases">
        <authorList>
            <consortium name="NCBI Pathogen Detection Project"/>
        </authorList>
    </citation>
    <scope>NUCLEOTIDE SEQUENCE</scope>
    <source>
        <strain evidence="5">Clostridioides</strain>
        <strain evidence="4">HN1000</strain>
    </source>
</reference>
<dbReference type="EMBL" id="LK932360">
    <property type="protein sequence ID" value="CDS84151.1"/>
    <property type="molecule type" value="Genomic_DNA"/>
</dbReference>
<dbReference type="EMBL" id="DAEQIJ010000004">
    <property type="protein sequence ID" value="HBH2619484.1"/>
    <property type="molecule type" value="Genomic_DNA"/>
</dbReference>
<dbReference type="EMBL" id="LK933149">
    <property type="protein sequence ID" value="CDT42564.1"/>
    <property type="molecule type" value="Genomic_DNA"/>
</dbReference>
<dbReference type="PATRIC" id="fig|1496.1371.peg.3574"/>
<reference evidence="7 11" key="3">
    <citation type="submission" date="2019-02" db="EMBL/GenBank/DDBJ databases">
        <authorList>
            <consortium name="Pathogen Informatics"/>
        </authorList>
    </citation>
    <scope>NUCLEOTIDE SEQUENCE [LARGE SCALE GENOMIC DNA]</scope>
    <source>
        <strain evidence="7">Clo34</strain>
        <strain evidence="11">clo34</strain>
        <strain evidence="10">tl291</strain>
        <strain evidence="8">Tl291</strain>
        <strain evidence="6 9">VRECD0157</strain>
    </source>
</reference>
<dbReference type="AlphaFoldDB" id="A0A031WI55"/>
<evidence type="ECO:0000313" key="3">
    <source>
        <dbReference type="EMBL" id="CDT42564.1"/>
    </source>
</evidence>
<dbReference type="RefSeq" id="WP_003430208.1">
    <property type="nucleotide sequence ID" value="NZ_AP025558.1"/>
</dbReference>
<evidence type="ECO:0000313" key="1">
    <source>
        <dbReference type="EMBL" id="CDS84151.1"/>
    </source>
</evidence>
<sequence>MERLMELIERKFLKDVELLELEDIENVIECKMTQPYNAHYNEYLVKVKNGDEVEEYFVYLKHR</sequence>
<organism evidence="2">
    <name type="scientific">Clostridioides difficile</name>
    <name type="common">Peptoclostridium difficile</name>
    <dbReference type="NCBI Taxonomy" id="1496"/>
    <lineage>
        <taxon>Bacteria</taxon>
        <taxon>Bacillati</taxon>
        <taxon>Bacillota</taxon>
        <taxon>Clostridia</taxon>
        <taxon>Peptostreptococcales</taxon>
        <taxon>Peptostreptococcaceae</taxon>
        <taxon>Clostridioides</taxon>
    </lineage>
</organism>
<dbReference type="Proteomes" id="UP000879542">
    <property type="component" value="Unassembled WGS sequence"/>
</dbReference>
<evidence type="ECO:0000313" key="10">
    <source>
        <dbReference type="Proteomes" id="UP000372533"/>
    </source>
</evidence>
<dbReference type="EMBL" id="DAEPXK010000026">
    <property type="protein sequence ID" value="HBH1542917.1"/>
    <property type="molecule type" value="Genomic_DNA"/>
</dbReference>
<dbReference type="EMBL" id="CAAJVP010000001">
    <property type="protein sequence ID" value="VHX92801.1"/>
    <property type="molecule type" value="Genomic_DNA"/>
</dbReference>
<evidence type="ECO:0000313" key="4">
    <source>
        <dbReference type="EMBL" id="HBH1542917.1"/>
    </source>
</evidence>
<dbReference type="Proteomes" id="UP000411588">
    <property type="component" value="Unassembled WGS sequence"/>
</dbReference>
<evidence type="ECO:0000313" key="2">
    <source>
        <dbReference type="EMBL" id="CDS87502.1"/>
    </source>
</evidence>
<protein>
    <submittedName>
        <fullName evidence="2">Uncharacterized protein</fullName>
    </submittedName>
</protein>